<gene>
    <name evidence="1" type="ORF">ODALV1_LOCUS178</name>
</gene>
<evidence type="ECO:0000313" key="1">
    <source>
        <dbReference type="EMBL" id="CAL8068238.1"/>
    </source>
</evidence>
<dbReference type="Pfam" id="PF02958">
    <property type="entry name" value="EcKL"/>
    <property type="match status" value="1"/>
</dbReference>
<evidence type="ECO:0000313" key="2">
    <source>
        <dbReference type="Proteomes" id="UP001642540"/>
    </source>
</evidence>
<proteinExistence type="predicted"/>
<protein>
    <submittedName>
        <fullName evidence="1">Uncharacterized protein</fullName>
    </submittedName>
</protein>
<dbReference type="PANTHER" id="PTHR11012:SF30">
    <property type="entry name" value="PROTEIN KINASE-LIKE DOMAIN-CONTAINING"/>
    <property type="match status" value="1"/>
</dbReference>
<dbReference type="InterPro" id="IPR004119">
    <property type="entry name" value="EcKL"/>
</dbReference>
<comment type="caution">
    <text evidence="1">The sequence shown here is derived from an EMBL/GenBank/DDBJ whole genome shotgun (WGS) entry which is preliminary data.</text>
</comment>
<dbReference type="EMBL" id="CAXLJM020000001">
    <property type="protein sequence ID" value="CAL8068238.1"/>
    <property type="molecule type" value="Genomic_DNA"/>
</dbReference>
<reference evidence="1 2" key="1">
    <citation type="submission" date="2024-08" db="EMBL/GenBank/DDBJ databases">
        <authorList>
            <person name="Cucini C."/>
            <person name="Frati F."/>
        </authorList>
    </citation>
    <scope>NUCLEOTIDE SEQUENCE [LARGE SCALE GENOMIC DNA]</scope>
</reference>
<name>A0ABP1PLV5_9HEXA</name>
<dbReference type="Proteomes" id="UP001642540">
    <property type="component" value="Unassembled WGS sequence"/>
</dbReference>
<dbReference type="PANTHER" id="PTHR11012">
    <property type="entry name" value="PROTEIN KINASE-LIKE DOMAIN-CONTAINING"/>
    <property type="match status" value="1"/>
</dbReference>
<organism evidence="1 2">
    <name type="scientific">Orchesella dallaii</name>
    <dbReference type="NCBI Taxonomy" id="48710"/>
    <lineage>
        <taxon>Eukaryota</taxon>
        <taxon>Metazoa</taxon>
        <taxon>Ecdysozoa</taxon>
        <taxon>Arthropoda</taxon>
        <taxon>Hexapoda</taxon>
        <taxon>Collembola</taxon>
        <taxon>Entomobryomorpha</taxon>
        <taxon>Entomobryoidea</taxon>
        <taxon>Orchesellidae</taxon>
        <taxon>Orchesellinae</taxon>
        <taxon>Orchesella</taxon>
    </lineage>
</organism>
<keyword evidence="2" id="KW-1185">Reference proteome</keyword>
<accession>A0ABP1PLV5</accession>
<sequence>MEEGKNSAPQASGAAEPEIKLEDDVINAILDGYNHPDWNLVDYQVSQGSLAGDNYTSVIYSLKINMENSKSGESLSLPLMLKVLPKNEFRLKLIRDGNIFLIDINMYKMVLPSLEKFQRDAGLDESEIITP</sequence>